<gene>
    <name evidence="2" type="ORF">KFK09_000538</name>
</gene>
<keyword evidence="1" id="KW-0472">Membrane</keyword>
<dbReference type="EMBL" id="JAGYWB010000001">
    <property type="protein sequence ID" value="KAI0530989.1"/>
    <property type="molecule type" value="Genomic_DNA"/>
</dbReference>
<reference evidence="2" key="1">
    <citation type="journal article" date="2022" name="Front. Genet.">
        <title>Chromosome-Scale Assembly of the Dendrobium nobile Genome Provides Insights Into the Molecular Mechanism of the Biosynthesis of the Medicinal Active Ingredient of Dendrobium.</title>
        <authorList>
            <person name="Xu Q."/>
            <person name="Niu S.-C."/>
            <person name="Li K.-L."/>
            <person name="Zheng P.-J."/>
            <person name="Zhang X.-J."/>
            <person name="Jia Y."/>
            <person name="Liu Y."/>
            <person name="Niu Y.-X."/>
            <person name="Yu L.-H."/>
            <person name="Chen D.-F."/>
            <person name="Zhang G.-Q."/>
        </authorList>
    </citation>
    <scope>NUCLEOTIDE SEQUENCE</scope>
    <source>
        <tissue evidence="2">Leaf</tissue>
    </source>
</reference>
<evidence type="ECO:0000313" key="2">
    <source>
        <dbReference type="EMBL" id="KAI0530989.1"/>
    </source>
</evidence>
<protein>
    <submittedName>
        <fullName evidence="2">Uncharacterized protein</fullName>
    </submittedName>
</protein>
<evidence type="ECO:0000313" key="3">
    <source>
        <dbReference type="Proteomes" id="UP000829196"/>
    </source>
</evidence>
<keyword evidence="1" id="KW-1133">Transmembrane helix</keyword>
<feature type="transmembrane region" description="Helical" evidence="1">
    <location>
        <begin position="12"/>
        <end position="36"/>
    </location>
</feature>
<feature type="transmembrane region" description="Helical" evidence="1">
    <location>
        <begin position="137"/>
        <end position="160"/>
    </location>
</feature>
<dbReference type="AlphaFoldDB" id="A0A8T3CE91"/>
<name>A0A8T3CE91_DENNO</name>
<dbReference type="Proteomes" id="UP000829196">
    <property type="component" value="Unassembled WGS sequence"/>
</dbReference>
<evidence type="ECO:0000256" key="1">
    <source>
        <dbReference type="SAM" id="Phobius"/>
    </source>
</evidence>
<keyword evidence="1" id="KW-0812">Transmembrane</keyword>
<comment type="caution">
    <text evidence="2">The sequence shown here is derived from an EMBL/GenBank/DDBJ whole genome shotgun (WGS) entry which is preliminary data.</text>
</comment>
<organism evidence="2 3">
    <name type="scientific">Dendrobium nobile</name>
    <name type="common">Orchid</name>
    <dbReference type="NCBI Taxonomy" id="94219"/>
    <lineage>
        <taxon>Eukaryota</taxon>
        <taxon>Viridiplantae</taxon>
        <taxon>Streptophyta</taxon>
        <taxon>Embryophyta</taxon>
        <taxon>Tracheophyta</taxon>
        <taxon>Spermatophyta</taxon>
        <taxon>Magnoliopsida</taxon>
        <taxon>Liliopsida</taxon>
        <taxon>Asparagales</taxon>
        <taxon>Orchidaceae</taxon>
        <taxon>Epidendroideae</taxon>
        <taxon>Malaxideae</taxon>
        <taxon>Dendrobiinae</taxon>
        <taxon>Dendrobium</taxon>
    </lineage>
</organism>
<sequence length="165" mass="19095">MNINVRLFIFQILVYLHFVMNSLYAHFLFALFLLFARYIGATWTTIQRIFNRLHFFQMGALRAEPPGHCPRCSLVKGCTKRLIGKMASGSKSICHSNGSSSRTKRDDNFLSRENEKAYNRFVQAKITMSSLLIKEDINFLIMPLFGSIKYSFILTLIYAFHSNSF</sequence>
<keyword evidence="3" id="KW-1185">Reference proteome</keyword>
<accession>A0A8T3CE91</accession>
<proteinExistence type="predicted"/>